<feature type="transmembrane region" description="Helical" evidence="2">
    <location>
        <begin position="262"/>
        <end position="281"/>
    </location>
</feature>
<accession>A0A0G4J7V4</accession>
<keyword evidence="4" id="KW-1185">Reference proteome</keyword>
<keyword evidence="1" id="KW-0175">Coiled coil</keyword>
<feature type="transmembrane region" description="Helical" evidence="2">
    <location>
        <begin position="301"/>
        <end position="321"/>
    </location>
</feature>
<protein>
    <submittedName>
        <fullName evidence="3">Uncharacterized protein</fullName>
    </submittedName>
</protein>
<organism evidence="3 4">
    <name type="scientific">Plasmodiophora brassicae</name>
    <name type="common">Clubroot disease agent</name>
    <dbReference type="NCBI Taxonomy" id="37360"/>
    <lineage>
        <taxon>Eukaryota</taxon>
        <taxon>Sar</taxon>
        <taxon>Rhizaria</taxon>
        <taxon>Endomyxa</taxon>
        <taxon>Phytomyxea</taxon>
        <taxon>Plasmodiophorida</taxon>
        <taxon>Plasmodiophoridae</taxon>
        <taxon>Plasmodiophora</taxon>
    </lineage>
</organism>
<dbReference type="AlphaFoldDB" id="A0A0G4J7V4"/>
<keyword evidence="2" id="KW-1133">Transmembrane helix</keyword>
<feature type="coiled-coil region" evidence="1">
    <location>
        <begin position="232"/>
        <end position="259"/>
    </location>
</feature>
<feature type="transmembrane region" description="Helical" evidence="2">
    <location>
        <begin position="342"/>
        <end position="368"/>
    </location>
</feature>
<keyword evidence="2" id="KW-0812">Transmembrane</keyword>
<evidence type="ECO:0000313" key="3">
    <source>
        <dbReference type="EMBL" id="CEP03678.1"/>
    </source>
</evidence>
<gene>
    <name evidence="3" type="ORF">PBRA_003285</name>
</gene>
<dbReference type="Proteomes" id="UP000039324">
    <property type="component" value="Unassembled WGS sequence"/>
</dbReference>
<dbReference type="EMBL" id="CDSF01000155">
    <property type="protein sequence ID" value="CEP03678.1"/>
    <property type="molecule type" value="Genomic_DNA"/>
</dbReference>
<name>A0A0G4J7V4_PLABS</name>
<evidence type="ECO:0000256" key="1">
    <source>
        <dbReference type="SAM" id="Coils"/>
    </source>
</evidence>
<evidence type="ECO:0000313" key="4">
    <source>
        <dbReference type="Proteomes" id="UP000039324"/>
    </source>
</evidence>
<evidence type="ECO:0000256" key="2">
    <source>
        <dbReference type="SAM" id="Phobius"/>
    </source>
</evidence>
<keyword evidence="2" id="KW-0472">Membrane</keyword>
<sequence length="385" mass="40894">MLGYFSGSTKVMNAGERTVKQAASDGKAFADHAEKAAGTLLDASTAATKSLSTMIEPGCDALVQITHNVDKGVTHVAEATKSISTDVTGTVSNLGTKAIDGTSGFACNWIDSRSHLKQQEAIQDANLLRAKLNVATTATTTAVDSLEKKFDTDVKKKAYDATIGLCTTASECLVGMTSTNLKSQEQIKALKAKTKEKEHWAMTDDTLQGLEETKAVASAKWMVEKTLDNERKAKLESEQKEHQRRMDEEERRKELALQQTKMGLAAAGGSALALGLGAWALKPVKPDTLFAVKPSTASSAMKLGAVAAAGVGLATMFARSHDERRKRMEDTQKASKAKQSSLPVATIVSCVIAGCVLFAGVVAGVVVYNKRTGSQTQPSSTTLMF</sequence>
<reference evidence="3 4" key="1">
    <citation type="submission" date="2015-02" db="EMBL/GenBank/DDBJ databases">
        <authorList>
            <person name="Chooi Y.-H."/>
        </authorList>
    </citation>
    <scope>NUCLEOTIDE SEQUENCE [LARGE SCALE GENOMIC DNA]</scope>
    <source>
        <strain evidence="3">E3</strain>
    </source>
</reference>
<proteinExistence type="predicted"/>